<dbReference type="GO" id="GO:0008237">
    <property type="term" value="F:metallopeptidase activity"/>
    <property type="evidence" value="ECO:0007669"/>
    <property type="project" value="InterPro"/>
</dbReference>
<evidence type="ECO:0000313" key="2">
    <source>
        <dbReference type="EMBL" id="KAF2845727.1"/>
    </source>
</evidence>
<keyword evidence="1" id="KW-0732">Signal</keyword>
<proteinExistence type="predicted"/>
<keyword evidence="3" id="KW-1185">Reference proteome</keyword>
<gene>
    <name evidence="2" type="ORF">T440DRAFT_522314</name>
</gene>
<reference evidence="2" key="1">
    <citation type="submission" date="2020-01" db="EMBL/GenBank/DDBJ databases">
        <authorList>
            <consortium name="DOE Joint Genome Institute"/>
            <person name="Haridas S."/>
            <person name="Albert R."/>
            <person name="Binder M."/>
            <person name="Bloem J."/>
            <person name="Labutti K."/>
            <person name="Salamov A."/>
            <person name="Andreopoulos B."/>
            <person name="Baker S.E."/>
            <person name="Barry K."/>
            <person name="Bills G."/>
            <person name="Bluhm B.H."/>
            <person name="Cannon C."/>
            <person name="Castanera R."/>
            <person name="Culley D.E."/>
            <person name="Daum C."/>
            <person name="Ezra D."/>
            <person name="Gonzalez J.B."/>
            <person name="Henrissat B."/>
            <person name="Kuo A."/>
            <person name="Liang C."/>
            <person name="Lipzen A."/>
            <person name="Lutzoni F."/>
            <person name="Magnuson J."/>
            <person name="Mondo S."/>
            <person name="Nolan M."/>
            <person name="Ohm R."/>
            <person name="Pangilinan J."/>
            <person name="Park H.-J."/>
            <person name="Ramirez L."/>
            <person name="Alfaro M."/>
            <person name="Sun H."/>
            <person name="Tritt A."/>
            <person name="Yoshinaga Y."/>
            <person name="Zwiers L.-H."/>
            <person name="Turgeon B.G."/>
            <person name="Goodwin S.B."/>
            <person name="Spatafora J.W."/>
            <person name="Crous P.W."/>
            <person name="Grigoriev I.V."/>
        </authorList>
    </citation>
    <scope>NUCLEOTIDE SEQUENCE</scope>
    <source>
        <strain evidence="2">IPT5</strain>
    </source>
</reference>
<sequence length="231" mass="24784">MLRNVFFALSLFVGLLSAAPVNNDVLEACKHSGILSKRSFPQFIGFDSDPARSSRASVTLSPSLPVDEALQVFQIIVGDNTDGTGSSVIGNEIAFTENINGKLGGAITLCDKAYQFPDLSDKSCDSLSSTVSTLMSTLGGVILHELSHYQEIGNPALGQDVTDHGLPGYGPLNVRTLRSSEASAARVNADNYRWYAQEVYWSNKCSRSYSALRDNRDSGDSTCGGEICVIM</sequence>
<protein>
    <submittedName>
        <fullName evidence="2">Uncharacterized protein</fullName>
    </submittedName>
</protein>
<dbReference type="EMBL" id="MU006342">
    <property type="protein sequence ID" value="KAF2845727.1"/>
    <property type="molecule type" value="Genomic_DNA"/>
</dbReference>
<dbReference type="Proteomes" id="UP000799423">
    <property type="component" value="Unassembled WGS sequence"/>
</dbReference>
<feature type="signal peptide" evidence="1">
    <location>
        <begin position="1"/>
        <end position="18"/>
    </location>
</feature>
<evidence type="ECO:0000256" key="1">
    <source>
        <dbReference type="SAM" id="SignalP"/>
    </source>
</evidence>
<dbReference type="OrthoDB" id="5357726at2759"/>
<dbReference type="AlphaFoldDB" id="A0A6A7ATN7"/>
<dbReference type="Gene3D" id="3.40.390.10">
    <property type="entry name" value="Collagenase (Catalytic Domain)"/>
    <property type="match status" value="1"/>
</dbReference>
<organism evidence="2 3">
    <name type="scientific">Plenodomus tracheiphilus IPT5</name>
    <dbReference type="NCBI Taxonomy" id="1408161"/>
    <lineage>
        <taxon>Eukaryota</taxon>
        <taxon>Fungi</taxon>
        <taxon>Dikarya</taxon>
        <taxon>Ascomycota</taxon>
        <taxon>Pezizomycotina</taxon>
        <taxon>Dothideomycetes</taxon>
        <taxon>Pleosporomycetidae</taxon>
        <taxon>Pleosporales</taxon>
        <taxon>Pleosporineae</taxon>
        <taxon>Leptosphaeriaceae</taxon>
        <taxon>Plenodomus</taxon>
    </lineage>
</organism>
<evidence type="ECO:0000313" key="3">
    <source>
        <dbReference type="Proteomes" id="UP000799423"/>
    </source>
</evidence>
<name>A0A6A7ATN7_9PLEO</name>
<feature type="chain" id="PRO_5025680422" evidence="1">
    <location>
        <begin position="19"/>
        <end position="231"/>
    </location>
</feature>
<dbReference type="InterPro" id="IPR024079">
    <property type="entry name" value="MetalloPept_cat_dom_sf"/>
</dbReference>
<accession>A0A6A7ATN7</accession>
<dbReference type="SUPFAM" id="SSF55486">
    <property type="entry name" value="Metalloproteases ('zincins'), catalytic domain"/>
    <property type="match status" value="1"/>
</dbReference>